<evidence type="ECO:0000313" key="2">
    <source>
        <dbReference type="EMBL" id="SDR03831.1"/>
    </source>
</evidence>
<proteinExistence type="predicted"/>
<feature type="non-terminal residue" evidence="2">
    <location>
        <position position="1"/>
    </location>
</feature>
<evidence type="ECO:0000313" key="3">
    <source>
        <dbReference type="Proteomes" id="UP000199289"/>
    </source>
</evidence>
<gene>
    <name evidence="2" type="ORF">SAMN05216278_3386</name>
</gene>
<sequence length="33" mass="3743">DNLNQAVKPDKCHKDPERIETDPSEQFSGPFVT</sequence>
<dbReference type="Proteomes" id="UP000199289">
    <property type="component" value="Unassembled WGS sequence"/>
</dbReference>
<reference evidence="3" key="1">
    <citation type="submission" date="2016-10" db="EMBL/GenBank/DDBJ databases">
        <authorList>
            <person name="Varghese N."/>
            <person name="Submissions S."/>
        </authorList>
    </citation>
    <scope>NUCLEOTIDE SEQUENCE [LARGE SCALE GENOMIC DNA]</scope>
    <source>
        <strain evidence="3">CGMCC 1.12397</strain>
    </source>
</reference>
<accession>A0A1H1FSG7</accession>
<dbReference type="AlphaFoldDB" id="A0A1H1FSG7"/>
<organism evidence="2 3">
    <name type="scientific">Halopelagius longus</name>
    <dbReference type="NCBI Taxonomy" id="1236180"/>
    <lineage>
        <taxon>Archaea</taxon>
        <taxon>Methanobacteriati</taxon>
        <taxon>Methanobacteriota</taxon>
        <taxon>Stenosarchaea group</taxon>
        <taxon>Halobacteria</taxon>
        <taxon>Halobacteriales</taxon>
        <taxon>Haloferacaceae</taxon>
    </lineage>
</organism>
<name>A0A1H1FSG7_9EURY</name>
<feature type="region of interest" description="Disordered" evidence="1">
    <location>
        <begin position="1"/>
        <end position="33"/>
    </location>
</feature>
<dbReference type="EMBL" id="FNKQ01000004">
    <property type="protein sequence ID" value="SDR03831.1"/>
    <property type="molecule type" value="Genomic_DNA"/>
</dbReference>
<feature type="compositionally biased region" description="Basic and acidic residues" evidence="1">
    <location>
        <begin position="8"/>
        <end position="21"/>
    </location>
</feature>
<evidence type="ECO:0000256" key="1">
    <source>
        <dbReference type="SAM" id="MobiDB-lite"/>
    </source>
</evidence>
<protein>
    <submittedName>
        <fullName evidence="2">Uncharacterized protein</fullName>
    </submittedName>
</protein>